<keyword evidence="12" id="KW-1185">Reference proteome</keyword>
<evidence type="ECO:0000313" key="12">
    <source>
        <dbReference type="Proteomes" id="UP000216024"/>
    </source>
</evidence>
<organism evidence="11 12">
    <name type="scientific">Anaeromicrobium sediminis</name>
    <dbReference type="NCBI Taxonomy" id="1478221"/>
    <lineage>
        <taxon>Bacteria</taxon>
        <taxon>Bacillati</taxon>
        <taxon>Bacillota</taxon>
        <taxon>Clostridia</taxon>
        <taxon>Peptostreptococcales</taxon>
        <taxon>Thermotaleaceae</taxon>
        <taxon>Anaeromicrobium</taxon>
    </lineage>
</organism>
<comment type="function">
    <text evidence="1 9">The alpha subunit is responsible for the aldol cleavage of indoleglycerol phosphate to indole and glyceraldehyde 3-phosphate.</text>
</comment>
<feature type="active site" description="Proton acceptor" evidence="9">
    <location>
        <position position="50"/>
    </location>
</feature>
<keyword evidence="6 9" id="KW-0057">Aromatic amino acid biosynthesis</keyword>
<evidence type="ECO:0000256" key="9">
    <source>
        <dbReference type="HAMAP-Rule" id="MF_00131"/>
    </source>
</evidence>
<accession>A0A267MIY7</accession>
<dbReference type="PROSITE" id="PS00167">
    <property type="entry name" value="TRP_SYNTHASE_ALPHA"/>
    <property type="match status" value="1"/>
</dbReference>
<comment type="catalytic activity">
    <reaction evidence="8 9">
        <text>(1S,2R)-1-C-(indol-3-yl)glycerol 3-phosphate + L-serine = D-glyceraldehyde 3-phosphate + L-tryptophan + H2O</text>
        <dbReference type="Rhea" id="RHEA:10532"/>
        <dbReference type="ChEBI" id="CHEBI:15377"/>
        <dbReference type="ChEBI" id="CHEBI:33384"/>
        <dbReference type="ChEBI" id="CHEBI:57912"/>
        <dbReference type="ChEBI" id="CHEBI:58866"/>
        <dbReference type="ChEBI" id="CHEBI:59776"/>
        <dbReference type="EC" id="4.2.1.20"/>
    </reaction>
</comment>
<dbReference type="OrthoDB" id="9804578at2"/>
<dbReference type="CDD" id="cd04724">
    <property type="entry name" value="Tryptophan_synthase_alpha"/>
    <property type="match status" value="1"/>
</dbReference>
<dbReference type="RefSeq" id="WP_095133423.1">
    <property type="nucleotide sequence ID" value="NZ_NIBG01000007.1"/>
</dbReference>
<keyword evidence="7 9" id="KW-0456">Lyase</keyword>
<comment type="subunit">
    <text evidence="3 9">Tetramer of two alpha and two beta chains.</text>
</comment>
<dbReference type="PANTHER" id="PTHR43406">
    <property type="entry name" value="TRYPTOPHAN SYNTHASE, ALPHA CHAIN"/>
    <property type="match status" value="1"/>
</dbReference>
<dbReference type="PANTHER" id="PTHR43406:SF1">
    <property type="entry name" value="TRYPTOPHAN SYNTHASE ALPHA CHAIN, CHLOROPLASTIC"/>
    <property type="match status" value="1"/>
</dbReference>
<evidence type="ECO:0000256" key="5">
    <source>
        <dbReference type="ARBA" id="ARBA00022822"/>
    </source>
</evidence>
<gene>
    <name evidence="9" type="primary">trpA</name>
    <name evidence="11" type="ORF">CCE28_09780</name>
</gene>
<comment type="similarity">
    <text evidence="9 10">Belongs to the TrpA family.</text>
</comment>
<keyword evidence="5 9" id="KW-0822">Tryptophan biosynthesis</keyword>
<dbReference type="SUPFAM" id="SSF51366">
    <property type="entry name" value="Ribulose-phoshate binding barrel"/>
    <property type="match status" value="1"/>
</dbReference>
<comment type="pathway">
    <text evidence="2 9">Amino-acid biosynthesis; L-tryptophan biosynthesis; L-tryptophan from chorismate: step 5/5.</text>
</comment>
<dbReference type="InterPro" id="IPR018204">
    <property type="entry name" value="Trp_synthase_alpha_AS"/>
</dbReference>
<dbReference type="NCBIfam" id="TIGR00262">
    <property type="entry name" value="trpA"/>
    <property type="match status" value="1"/>
</dbReference>
<evidence type="ECO:0000256" key="8">
    <source>
        <dbReference type="ARBA" id="ARBA00049047"/>
    </source>
</evidence>
<dbReference type="Pfam" id="PF00290">
    <property type="entry name" value="Trp_syntA"/>
    <property type="match status" value="1"/>
</dbReference>
<dbReference type="Gene3D" id="3.20.20.70">
    <property type="entry name" value="Aldolase class I"/>
    <property type="match status" value="1"/>
</dbReference>
<dbReference type="UniPathway" id="UPA00035">
    <property type="reaction ID" value="UER00044"/>
</dbReference>
<dbReference type="InterPro" id="IPR002028">
    <property type="entry name" value="Trp_synthase_suA"/>
</dbReference>
<dbReference type="AlphaFoldDB" id="A0A267MIY7"/>
<proteinExistence type="inferred from homology"/>
<evidence type="ECO:0000256" key="7">
    <source>
        <dbReference type="ARBA" id="ARBA00023239"/>
    </source>
</evidence>
<comment type="caution">
    <text evidence="11">The sequence shown here is derived from an EMBL/GenBank/DDBJ whole genome shotgun (WGS) entry which is preliminary data.</text>
</comment>
<dbReference type="FunFam" id="3.20.20.70:FF:000037">
    <property type="entry name" value="Tryptophan synthase alpha chain"/>
    <property type="match status" value="1"/>
</dbReference>
<protein>
    <recommendedName>
        <fullName evidence="9">Tryptophan synthase alpha chain</fullName>
        <ecNumber evidence="9">4.2.1.20</ecNumber>
    </recommendedName>
</protein>
<dbReference type="InterPro" id="IPR011060">
    <property type="entry name" value="RibuloseP-bd_barrel"/>
</dbReference>
<evidence type="ECO:0000256" key="4">
    <source>
        <dbReference type="ARBA" id="ARBA00022605"/>
    </source>
</evidence>
<evidence type="ECO:0000256" key="3">
    <source>
        <dbReference type="ARBA" id="ARBA00011270"/>
    </source>
</evidence>
<evidence type="ECO:0000313" key="11">
    <source>
        <dbReference type="EMBL" id="PAB59496.1"/>
    </source>
</evidence>
<dbReference type="GO" id="GO:0004834">
    <property type="term" value="F:tryptophan synthase activity"/>
    <property type="evidence" value="ECO:0007669"/>
    <property type="project" value="UniProtKB-UniRule"/>
</dbReference>
<feature type="active site" description="Proton acceptor" evidence="9">
    <location>
        <position position="61"/>
    </location>
</feature>
<dbReference type="Proteomes" id="UP000216024">
    <property type="component" value="Unassembled WGS sequence"/>
</dbReference>
<dbReference type="EC" id="4.2.1.20" evidence="9"/>
<evidence type="ECO:0000256" key="10">
    <source>
        <dbReference type="RuleBase" id="RU003662"/>
    </source>
</evidence>
<dbReference type="HAMAP" id="MF_00131">
    <property type="entry name" value="Trp_synth_alpha"/>
    <property type="match status" value="1"/>
</dbReference>
<evidence type="ECO:0000256" key="2">
    <source>
        <dbReference type="ARBA" id="ARBA00004733"/>
    </source>
</evidence>
<evidence type="ECO:0000256" key="6">
    <source>
        <dbReference type="ARBA" id="ARBA00023141"/>
    </source>
</evidence>
<keyword evidence="4 9" id="KW-0028">Amino-acid biosynthesis</keyword>
<sequence length="263" mass="29424">MKSRITKKFNRLREKDEKALIAYITSGDPNLDRTLNLVLQMEKAGADIIELGIPYSDPLADGPVIQRAAQRALKVGTNIDSIFPMVFKVREKTEIPLVFLVYFNSIYRYGIKRFLDKCKDSGVDGLIIPDLPLEERRELNEVMKDYPIDLIPLVAPTSEDRIRKIVSGAEGFVYCISSKGVTGTRDSFEVDLSNFINKVKKHTSIPLAIGFGISNEETIKKLKGLCDGLIVGSAIIEKVEEGIKDDSVEDKVFNFVSELHEAL</sequence>
<dbReference type="GO" id="GO:0005829">
    <property type="term" value="C:cytosol"/>
    <property type="evidence" value="ECO:0007669"/>
    <property type="project" value="TreeGrafter"/>
</dbReference>
<dbReference type="EMBL" id="NIBG01000007">
    <property type="protein sequence ID" value="PAB59496.1"/>
    <property type="molecule type" value="Genomic_DNA"/>
</dbReference>
<evidence type="ECO:0000256" key="1">
    <source>
        <dbReference type="ARBA" id="ARBA00003365"/>
    </source>
</evidence>
<dbReference type="InterPro" id="IPR013785">
    <property type="entry name" value="Aldolase_TIM"/>
</dbReference>
<name>A0A267MIY7_9FIRM</name>
<reference evidence="11 12" key="1">
    <citation type="submission" date="2017-06" db="EMBL/GenBank/DDBJ databases">
        <title>Draft genome sequence of anaerobic fermentative bacterium Anaeromicrobium sediminis DY2726D isolated from West Pacific Ocean sediments.</title>
        <authorList>
            <person name="Zeng X."/>
        </authorList>
    </citation>
    <scope>NUCLEOTIDE SEQUENCE [LARGE SCALE GENOMIC DNA]</scope>
    <source>
        <strain evidence="11 12">DY2726D</strain>
    </source>
</reference>